<sequence length="350" mass="38177">MPWPLPAPLEGVKSRKRVIFEVAQAELAVGDGVSRISRLTLNLFSRIAAIGEAGFAVVELLLGRASLPPTKVKSTQGLGAVHLGPFLAGVGATEEEHATAIVEALQSRAQIIVLDEAAVAGDAAWARVFDAIVGGKMLASFRGAVVICASDETLAVKAFCHERWIAAAGWLWQEEISTDAFEISEDVLGSSAGADASREDLLKAVDELSAECFSGEVVDKARESDWLLSTLTKRQPDGTQDFCGFICHRMEEKSRSLCVYRLAVSAKWRGRGFGQRLMRWLLDKAAQMPESECAWISLSALKDAIPFYERFGFCDLTCLDPDDPETTQIWMEMQNHSLVPDPAQEDSETE</sequence>
<evidence type="ECO:0000313" key="2">
    <source>
        <dbReference type="EMBL" id="CAD9173303.1"/>
    </source>
</evidence>
<dbReference type="PANTHER" id="PTHR43617">
    <property type="entry name" value="L-AMINO ACID N-ACETYLTRANSFERASE"/>
    <property type="match status" value="1"/>
</dbReference>
<dbReference type="AlphaFoldDB" id="A0A7S1RQH9"/>
<name>A0A7S1RQH9_ALECA</name>
<reference evidence="2" key="1">
    <citation type="submission" date="2021-01" db="EMBL/GenBank/DDBJ databases">
        <authorList>
            <person name="Corre E."/>
            <person name="Pelletier E."/>
            <person name="Niang G."/>
            <person name="Scheremetjew M."/>
            <person name="Finn R."/>
            <person name="Kale V."/>
            <person name="Holt S."/>
            <person name="Cochrane G."/>
            <person name="Meng A."/>
            <person name="Brown T."/>
            <person name="Cohen L."/>
        </authorList>
    </citation>
    <scope>NUCLEOTIDE SEQUENCE</scope>
    <source>
        <strain evidence="2">OF101</strain>
    </source>
</reference>
<dbReference type="Pfam" id="PF13508">
    <property type="entry name" value="Acetyltransf_7"/>
    <property type="match status" value="1"/>
</dbReference>
<dbReference type="InterPro" id="IPR000182">
    <property type="entry name" value="GNAT_dom"/>
</dbReference>
<dbReference type="InterPro" id="IPR050276">
    <property type="entry name" value="MshD_Acetyltransferase"/>
</dbReference>
<protein>
    <recommendedName>
        <fullName evidence="1">N-acetyltransferase domain-containing protein</fullName>
    </recommendedName>
</protein>
<evidence type="ECO:0000259" key="1">
    <source>
        <dbReference type="PROSITE" id="PS51186"/>
    </source>
</evidence>
<gene>
    <name evidence="2" type="ORF">ACAT0790_LOCUS50072</name>
</gene>
<accession>A0A7S1RQH9</accession>
<dbReference type="CDD" id="cd04301">
    <property type="entry name" value="NAT_SF"/>
    <property type="match status" value="1"/>
</dbReference>
<dbReference type="SUPFAM" id="SSF55729">
    <property type="entry name" value="Acyl-CoA N-acyltransferases (Nat)"/>
    <property type="match status" value="1"/>
</dbReference>
<dbReference type="PROSITE" id="PS51186">
    <property type="entry name" value="GNAT"/>
    <property type="match status" value="1"/>
</dbReference>
<proteinExistence type="predicted"/>
<dbReference type="GO" id="GO:0016747">
    <property type="term" value="F:acyltransferase activity, transferring groups other than amino-acyl groups"/>
    <property type="evidence" value="ECO:0007669"/>
    <property type="project" value="InterPro"/>
</dbReference>
<feature type="domain" description="N-acetyltransferase" evidence="1">
    <location>
        <begin position="192"/>
        <end position="336"/>
    </location>
</feature>
<dbReference type="InterPro" id="IPR016181">
    <property type="entry name" value="Acyl_CoA_acyltransferase"/>
</dbReference>
<dbReference type="Gene3D" id="3.40.630.30">
    <property type="match status" value="1"/>
</dbReference>
<organism evidence="2">
    <name type="scientific">Alexandrium catenella</name>
    <name type="common">Red tide dinoflagellate</name>
    <name type="synonym">Gonyaulax catenella</name>
    <dbReference type="NCBI Taxonomy" id="2925"/>
    <lineage>
        <taxon>Eukaryota</taxon>
        <taxon>Sar</taxon>
        <taxon>Alveolata</taxon>
        <taxon>Dinophyceae</taxon>
        <taxon>Gonyaulacales</taxon>
        <taxon>Pyrocystaceae</taxon>
        <taxon>Alexandrium</taxon>
    </lineage>
</organism>
<dbReference type="EMBL" id="HBGE01083946">
    <property type="protein sequence ID" value="CAD9173303.1"/>
    <property type="molecule type" value="Transcribed_RNA"/>
</dbReference>